<evidence type="ECO:0000313" key="2">
    <source>
        <dbReference type="EMBL" id="MFC3579746.1"/>
    </source>
</evidence>
<keyword evidence="1" id="KW-0812">Transmembrane</keyword>
<organism evidence="2 3">
    <name type="scientific">Sphingomonas hylomeconis</name>
    <dbReference type="NCBI Taxonomy" id="1395958"/>
    <lineage>
        <taxon>Bacteria</taxon>
        <taxon>Pseudomonadati</taxon>
        <taxon>Pseudomonadota</taxon>
        <taxon>Alphaproteobacteria</taxon>
        <taxon>Sphingomonadales</taxon>
        <taxon>Sphingomonadaceae</taxon>
        <taxon>Sphingomonas</taxon>
    </lineage>
</organism>
<keyword evidence="1" id="KW-1133">Transmembrane helix</keyword>
<feature type="transmembrane region" description="Helical" evidence="1">
    <location>
        <begin position="383"/>
        <end position="401"/>
    </location>
</feature>
<comment type="caution">
    <text evidence="2">The sequence shown here is derived from an EMBL/GenBank/DDBJ whole genome shotgun (WGS) entry which is preliminary data.</text>
</comment>
<gene>
    <name evidence="2" type="ORF">ACFONA_06160</name>
</gene>
<evidence type="ECO:0000313" key="3">
    <source>
        <dbReference type="Proteomes" id="UP001595713"/>
    </source>
</evidence>
<keyword evidence="1" id="KW-0472">Membrane</keyword>
<feature type="transmembrane region" description="Helical" evidence="1">
    <location>
        <begin position="141"/>
        <end position="160"/>
    </location>
</feature>
<sequence>MLPPTPPAPIERAVAARRGMLPDLLVAFVLAALLTIAWTVQDWGRLHYLTLPDADDMMRLAQVRDWLNGQAFNDWTQYRMAPPHGAPMHWSRINDFGLAAIILAATPVVGRHGAEMAAVLSYPAILFVLCLFLAARIARRLWSAEAAWVAAVIAALAYPGDKLFAPGRIDHHALQTVVIELAVLAMVRCPSLASGVGAGLAIAISLVIGLETAPHVAVLVAVMGAIWAWRGMDERVRLAGFAGGIAAGTFLCLAFLRPAYWSAGLCDAFTPASASAALAVAAALAAMALATPHLHDWRIRLGVGAVIGGVAVGGVLLAFPACLSGPYGAMSPFLQREFLTHIDEANGLFKQVLVTRRIAMGGLMAAGVAASLWMLWRRPREWPLLAPAAAIVLVSGIITLFQIRGTYIGTPLSAPILAGLVLAARARTTWRAPTLIGAWLVSAGVTYGVAPTVAALATVTPAQQHAVPPVGSCQNGDVWQQLDRYPRGIILSPTNLASYSIGATHMATVGAGYHRNDAANMDMYRYFLSDPGRGRPIAAKWQADYVMFCPDDFGEMDAFRRFPNSLATRLQNDRPPPWLERLPLHGARLRLYRIKRY</sequence>
<keyword evidence="3" id="KW-1185">Reference proteome</keyword>
<evidence type="ECO:0008006" key="4">
    <source>
        <dbReference type="Google" id="ProtNLM"/>
    </source>
</evidence>
<proteinExistence type="predicted"/>
<feature type="transmembrane region" description="Helical" evidence="1">
    <location>
        <begin position="21"/>
        <end position="40"/>
    </location>
</feature>
<dbReference type="RefSeq" id="WP_261293363.1">
    <property type="nucleotide sequence ID" value="NZ_JANQBK010000003.1"/>
</dbReference>
<accession>A0ABV7SUD4</accession>
<feature type="transmembrane region" description="Helical" evidence="1">
    <location>
        <begin position="436"/>
        <end position="459"/>
    </location>
</feature>
<dbReference type="EMBL" id="JBHRXP010000002">
    <property type="protein sequence ID" value="MFC3579746.1"/>
    <property type="molecule type" value="Genomic_DNA"/>
</dbReference>
<reference evidence="3" key="1">
    <citation type="journal article" date="2019" name="Int. J. Syst. Evol. Microbiol.">
        <title>The Global Catalogue of Microorganisms (GCM) 10K type strain sequencing project: providing services to taxonomists for standard genome sequencing and annotation.</title>
        <authorList>
            <consortium name="The Broad Institute Genomics Platform"/>
            <consortium name="The Broad Institute Genome Sequencing Center for Infectious Disease"/>
            <person name="Wu L."/>
            <person name="Ma J."/>
        </authorList>
    </citation>
    <scope>NUCLEOTIDE SEQUENCE [LARGE SCALE GENOMIC DNA]</scope>
    <source>
        <strain evidence="3">KCTC 42739</strain>
    </source>
</reference>
<feature type="transmembrane region" description="Helical" evidence="1">
    <location>
        <begin position="117"/>
        <end position="135"/>
    </location>
</feature>
<protein>
    <recommendedName>
        <fullName evidence="4">AcrB/AcrD/AcrF family protein</fullName>
    </recommendedName>
</protein>
<feature type="transmembrane region" description="Helical" evidence="1">
    <location>
        <begin position="236"/>
        <end position="256"/>
    </location>
</feature>
<dbReference type="Proteomes" id="UP001595713">
    <property type="component" value="Unassembled WGS sequence"/>
</dbReference>
<feature type="transmembrane region" description="Helical" evidence="1">
    <location>
        <begin position="407"/>
        <end position="424"/>
    </location>
</feature>
<name>A0ABV7SUD4_9SPHN</name>
<feature type="transmembrane region" description="Helical" evidence="1">
    <location>
        <begin position="301"/>
        <end position="321"/>
    </location>
</feature>
<evidence type="ECO:0000256" key="1">
    <source>
        <dbReference type="SAM" id="Phobius"/>
    </source>
</evidence>
<feature type="transmembrane region" description="Helical" evidence="1">
    <location>
        <begin position="358"/>
        <end position="376"/>
    </location>
</feature>
<feature type="transmembrane region" description="Helical" evidence="1">
    <location>
        <begin position="268"/>
        <end position="289"/>
    </location>
</feature>